<dbReference type="GO" id="GO:0003735">
    <property type="term" value="F:structural constituent of ribosome"/>
    <property type="evidence" value="ECO:0007669"/>
    <property type="project" value="InterPro"/>
</dbReference>
<protein>
    <submittedName>
        <fullName evidence="2">Uncharacterized protein</fullName>
    </submittedName>
</protein>
<dbReference type="GO" id="GO:0005762">
    <property type="term" value="C:mitochondrial large ribosomal subunit"/>
    <property type="evidence" value="ECO:0007669"/>
    <property type="project" value="InterPro"/>
</dbReference>
<reference evidence="2 3" key="1">
    <citation type="submission" date="2019-05" db="EMBL/GenBank/DDBJ databases">
        <title>Emergence of the Ug99 lineage of the wheat stem rust pathogen through somatic hybridization.</title>
        <authorList>
            <person name="Li F."/>
            <person name="Upadhyaya N.M."/>
            <person name="Sperschneider J."/>
            <person name="Matny O."/>
            <person name="Nguyen-Phuc H."/>
            <person name="Mago R."/>
            <person name="Raley C."/>
            <person name="Miller M.E."/>
            <person name="Silverstein K.A.T."/>
            <person name="Henningsen E."/>
            <person name="Hirsch C.D."/>
            <person name="Visser B."/>
            <person name="Pretorius Z.A."/>
            <person name="Steffenson B.J."/>
            <person name="Schwessinger B."/>
            <person name="Dodds P.N."/>
            <person name="Figueroa M."/>
        </authorList>
    </citation>
    <scope>NUCLEOTIDE SEQUENCE [LARGE SCALE GENOMIC DNA]</scope>
    <source>
        <strain evidence="2 3">Ug99</strain>
    </source>
</reference>
<feature type="compositionally biased region" description="Polar residues" evidence="1">
    <location>
        <begin position="86"/>
        <end position="103"/>
    </location>
</feature>
<sequence>MLSTTAPNSSCLLKQSNQFISPHSILLQTKKAVQQRLKKIRTTRPNNLPSLLKILLSTTTTYSKDQGLGGESPFLPTKFRSDRPRQSQMACTDHQSPSAGPDL</sequence>
<evidence type="ECO:0000313" key="2">
    <source>
        <dbReference type="EMBL" id="KAA1100694.1"/>
    </source>
</evidence>
<accession>A0A5B0PJ92</accession>
<name>A0A5B0PJ92_PUCGR</name>
<dbReference type="InterPro" id="IPR037507">
    <property type="entry name" value="Ribosomal_mL59"/>
</dbReference>
<feature type="region of interest" description="Disordered" evidence="1">
    <location>
        <begin position="64"/>
        <end position="103"/>
    </location>
</feature>
<proteinExistence type="predicted"/>
<dbReference type="PANTHER" id="PTHR28041:SF1">
    <property type="entry name" value="LARGE RIBOSOMAL SUBUNIT PROTEIN ML59"/>
    <property type="match status" value="1"/>
</dbReference>
<evidence type="ECO:0000256" key="1">
    <source>
        <dbReference type="SAM" id="MobiDB-lite"/>
    </source>
</evidence>
<dbReference type="Proteomes" id="UP000325313">
    <property type="component" value="Unassembled WGS sequence"/>
</dbReference>
<dbReference type="AlphaFoldDB" id="A0A5B0PJ92"/>
<organism evidence="2 3">
    <name type="scientific">Puccinia graminis f. sp. tritici</name>
    <dbReference type="NCBI Taxonomy" id="56615"/>
    <lineage>
        <taxon>Eukaryota</taxon>
        <taxon>Fungi</taxon>
        <taxon>Dikarya</taxon>
        <taxon>Basidiomycota</taxon>
        <taxon>Pucciniomycotina</taxon>
        <taxon>Pucciniomycetes</taxon>
        <taxon>Pucciniales</taxon>
        <taxon>Pucciniaceae</taxon>
        <taxon>Puccinia</taxon>
    </lineage>
</organism>
<dbReference type="PANTHER" id="PTHR28041">
    <property type="entry name" value="54S RIBOSOMAL PROTEIN L25, MITOCHONDRIAL"/>
    <property type="match status" value="1"/>
</dbReference>
<gene>
    <name evidence="2" type="ORF">PGTUg99_016829</name>
</gene>
<dbReference type="EMBL" id="VDEP01000339">
    <property type="protein sequence ID" value="KAA1100694.1"/>
    <property type="molecule type" value="Genomic_DNA"/>
</dbReference>
<comment type="caution">
    <text evidence="2">The sequence shown here is derived from an EMBL/GenBank/DDBJ whole genome shotgun (WGS) entry which is preliminary data.</text>
</comment>
<evidence type="ECO:0000313" key="3">
    <source>
        <dbReference type="Proteomes" id="UP000325313"/>
    </source>
</evidence>